<dbReference type="PANTHER" id="PTHR30273">
    <property type="entry name" value="PERIPLASMIC SIGNAL SENSOR AND SIGMA FACTOR ACTIVATOR FECR-RELATED"/>
    <property type="match status" value="1"/>
</dbReference>
<dbReference type="Pfam" id="PF16220">
    <property type="entry name" value="DUF4880"/>
    <property type="match status" value="1"/>
</dbReference>
<proteinExistence type="predicted"/>
<dbReference type="Pfam" id="PF04773">
    <property type="entry name" value="FecR"/>
    <property type="match status" value="1"/>
</dbReference>
<feature type="domain" description="FecR N-terminal" evidence="2">
    <location>
        <begin position="15"/>
        <end position="56"/>
    </location>
</feature>
<evidence type="ECO:0000259" key="1">
    <source>
        <dbReference type="Pfam" id="PF04773"/>
    </source>
</evidence>
<dbReference type="Proteomes" id="UP000065734">
    <property type="component" value="Chromosome I"/>
</dbReference>
<accession>A0A0P0JKU7</accession>
<dbReference type="KEGG" id="bvr:BVIR_2095"/>
<dbReference type="InterPro" id="IPR006860">
    <property type="entry name" value="FecR"/>
</dbReference>
<dbReference type="PATRIC" id="fig|1079.6.peg.2174"/>
<dbReference type="AlphaFoldDB" id="A0A0P0JKU7"/>
<organism evidence="3 4">
    <name type="scientific">Blastochloris viridis</name>
    <name type="common">Rhodopseudomonas viridis</name>
    <dbReference type="NCBI Taxonomy" id="1079"/>
    <lineage>
        <taxon>Bacteria</taxon>
        <taxon>Pseudomonadati</taxon>
        <taxon>Pseudomonadota</taxon>
        <taxon>Alphaproteobacteria</taxon>
        <taxon>Hyphomicrobiales</taxon>
        <taxon>Blastochloridaceae</taxon>
        <taxon>Blastochloris</taxon>
    </lineage>
</organism>
<dbReference type="OrthoDB" id="636724at2"/>
<dbReference type="STRING" id="1079.BVIR_2095"/>
<reference evidence="4" key="1">
    <citation type="journal article" date="2016" name="Genome Announc.">
        <title>Revised genome sequence of the purple photosynthetic bacterium Blastochloris viridis.</title>
        <authorList>
            <person name="Liu L.N."/>
            <person name="Faulkner M."/>
            <person name="Liu X."/>
            <person name="Huang F."/>
            <person name="Darby A.C."/>
            <person name="Hall N."/>
        </authorList>
    </citation>
    <scope>NUCLEOTIDE SEQUENCE [LARGE SCALE GENOMIC DNA]</scope>
    <source>
        <strain evidence="4">ATCC 19567 / DSM 133 / F</strain>
    </source>
</reference>
<dbReference type="RefSeq" id="WP_055037566.1">
    <property type="nucleotide sequence ID" value="NZ_AP014854.2"/>
</dbReference>
<dbReference type="Gene3D" id="2.60.120.1440">
    <property type="match status" value="1"/>
</dbReference>
<dbReference type="GO" id="GO:0016989">
    <property type="term" value="F:sigma factor antagonist activity"/>
    <property type="evidence" value="ECO:0007669"/>
    <property type="project" value="TreeGrafter"/>
</dbReference>
<dbReference type="Gene3D" id="3.55.50.30">
    <property type="match status" value="1"/>
</dbReference>
<protein>
    <submittedName>
        <fullName evidence="3">Fec operon regulator FecR</fullName>
    </submittedName>
</protein>
<gene>
    <name evidence="3" type="ORF">BVIRIDIS_15400</name>
</gene>
<feature type="domain" description="FecR protein" evidence="1">
    <location>
        <begin position="120"/>
        <end position="215"/>
    </location>
</feature>
<keyword evidence="4" id="KW-1185">Reference proteome</keyword>
<evidence type="ECO:0000259" key="2">
    <source>
        <dbReference type="Pfam" id="PF16220"/>
    </source>
</evidence>
<dbReference type="InterPro" id="IPR012373">
    <property type="entry name" value="Ferrdict_sens_TM"/>
</dbReference>
<dbReference type="PIRSF" id="PIRSF018266">
    <property type="entry name" value="FecR"/>
    <property type="match status" value="1"/>
</dbReference>
<dbReference type="PANTHER" id="PTHR30273:SF2">
    <property type="entry name" value="PROTEIN FECR"/>
    <property type="match status" value="1"/>
</dbReference>
<dbReference type="EMBL" id="LN907867">
    <property type="protein sequence ID" value="CUU42528.1"/>
    <property type="molecule type" value="Genomic_DNA"/>
</dbReference>
<sequence length="326" mass="35255">MTTRKRSEQAGPLDREAHGWVTQLVSGEATAADADALKHWCNQSPAHQAAFAAAARRWKDFGPAGRDLLEQGHLPVWMPSPISRRAALGGAAAFAAGVAGYAVVQPPLGLWPSLHELTADYRTATGEQRRITVSNTVSVRMNTQTSIVIAAPPAVASSDEVKLVSGEASFALATDSHNYLVVHAGEGRTVASRARFDVRHLGSTVCVTCFEGAVRVERGAHVAMVGATQQVRYDDRGFHPVVSVDPVEAAAWQDGVLIFRLTPLSDVVAEINRYRPGKVILINTDLWMRPVNGRFRIQRIDEVLTWIELAFGATLRSLPGGIRLLS</sequence>
<name>A0A0P0JKU7_BLAVI</name>
<evidence type="ECO:0000313" key="3">
    <source>
        <dbReference type="EMBL" id="CUU42528.1"/>
    </source>
</evidence>
<dbReference type="InterPro" id="IPR032623">
    <property type="entry name" value="FecR_N"/>
</dbReference>
<evidence type="ECO:0000313" key="4">
    <source>
        <dbReference type="Proteomes" id="UP000065734"/>
    </source>
</evidence>